<evidence type="ECO:0000256" key="2">
    <source>
        <dbReference type="ARBA" id="ARBA00006454"/>
    </source>
</evidence>
<dbReference type="InterPro" id="IPR008422">
    <property type="entry name" value="KN_HD"/>
</dbReference>
<feature type="region of interest" description="Disordered" evidence="9">
    <location>
        <begin position="101"/>
        <end position="126"/>
    </location>
</feature>
<evidence type="ECO:0000256" key="3">
    <source>
        <dbReference type="ARBA" id="ARBA00023015"/>
    </source>
</evidence>
<dbReference type="GO" id="GO:0005634">
    <property type="term" value="C:nucleus"/>
    <property type="evidence" value="ECO:0007669"/>
    <property type="project" value="UniProtKB-SubCell"/>
</dbReference>
<evidence type="ECO:0000256" key="5">
    <source>
        <dbReference type="ARBA" id="ARBA00023155"/>
    </source>
</evidence>
<comment type="subcellular location">
    <subcellularLocation>
        <location evidence="1 8">Nucleus</location>
    </subcellularLocation>
</comment>
<reference evidence="11" key="2">
    <citation type="submission" date="2020-10" db="EMBL/GenBank/DDBJ databases">
        <authorList>
            <person name="Cooper E.A."/>
            <person name="Brenton Z.W."/>
            <person name="Flinn B.S."/>
            <person name="Jenkins J."/>
            <person name="Shu S."/>
            <person name="Flowers D."/>
            <person name="Luo F."/>
            <person name="Wang Y."/>
            <person name="Xia P."/>
            <person name="Barry K."/>
            <person name="Daum C."/>
            <person name="Lipzen A."/>
            <person name="Yoshinaga Y."/>
            <person name="Schmutz J."/>
            <person name="Saski C."/>
            <person name="Vermerris W."/>
            <person name="Kresovich S."/>
        </authorList>
    </citation>
    <scope>NUCLEOTIDE SEQUENCE</scope>
</reference>
<dbReference type="SMART" id="SM00574">
    <property type="entry name" value="POX"/>
    <property type="match status" value="1"/>
</dbReference>
<dbReference type="GO" id="GO:0006355">
    <property type="term" value="P:regulation of DNA-templated transcription"/>
    <property type="evidence" value="ECO:0007669"/>
    <property type="project" value="InterPro"/>
</dbReference>
<dbReference type="InterPro" id="IPR009057">
    <property type="entry name" value="Homeodomain-like_sf"/>
</dbReference>
<evidence type="ECO:0000256" key="9">
    <source>
        <dbReference type="SAM" id="MobiDB-lite"/>
    </source>
</evidence>
<keyword evidence="4 8" id="KW-0238">DNA-binding</keyword>
<gene>
    <name evidence="11" type="ORF">BDA96_04G105500</name>
</gene>
<keyword evidence="6" id="KW-0804">Transcription</keyword>
<dbReference type="InterPro" id="IPR006563">
    <property type="entry name" value="POX_dom"/>
</dbReference>
<evidence type="ECO:0000313" key="11">
    <source>
        <dbReference type="EMBL" id="KAG0532417.1"/>
    </source>
</evidence>
<dbReference type="CDD" id="cd00086">
    <property type="entry name" value="homeodomain"/>
    <property type="match status" value="1"/>
</dbReference>
<dbReference type="SMART" id="SM00389">
    <property type="entry name" value="HOX"/>
    <property type="match status" value="1"/>
</dbReference>
<comment type="similarity">
    <text evidence="2">Belongs to the TALE/BELL homeobox family.</text>
</comment>
<dbReference type="Pfam" id="PF07526">
    <property type="entry name" value="POX"/>
    <property type="match status" value="1"/>
</dbReference>
<evidence type="ECO:0000256" key="4">
    <source>
        <dbReference type="ARBA" id="ARBA00023125"/>
    </source>
</evidence>
<evidence type="ECO:0000256" key="8">
    <source>
        <dbReference type="PROSITE-ProRule" id="PRU00108"/>
    </source>
</evidence>
<comment type="caution">
    <text evidence="11">The sequence shown here is derived from an EMBL/GenBank/DDBJ whole genome shotgun (WGS) entry which is preliminary data.</text>
</comment>
<organism evidence="11 12">
    <name type="scientific">Sorghum bicolor</name>
    <name type="common">Sorghum</name>
    <name type="synonym">Sorghum vulgare</name>
    <dbReference type="NCBI Taxonomy" id="4558"/>
    <lineage>
        <taxon>Eukaryota</taxon>
        <taxon>Viridiplantae</taxon>
        <taxon>Streptophyta</taxon>
        <taxon>Embryophyta</taxon>
        <taxon>Tracheophyta</taxon>
        <taxon>Spermatophyta</taxon>
        <taxon>Magnoliopsida</taxon>
        <taxon>Liliopsida</taxon>
        <taxon>Poales</taxon>
        <taxon>Poaceae</taxon>
        <taxon>PACMAD clade</taxon>
        <taxon>Panicoideae</taxon>
        <taxon>Andropogonodae</taxon>
        <taxon>Andropogoneae</taxon>
        <taxon>Sorghinae</taxon>
        <taxon>Sorghum</taxon>
    </lineage>
</organism>
<protein>
    <recommendedName>
        <fullName evidence="10">Homeobox domain-containing protein</fullName>
    </recommendedName>
</protein>
<dbReference type="EMBL" id="CM027683">
    <property type="protein sequence ID" value="KAG0532417.1"/>
    <property type="molecule type" value="Genomic_DNA"/>
</dbReference>
<reference evidence="11" key="1">
    <citation type="journal article" date="2019" name="BMC Genomics">
        <title>A new reference genome for Sorghum bicolor reveals high levels of sequence similarity between sweet and grain genotypes: implications for the genetics of sugar metabolism.</title>
        <authorList>
            <person name="Cooper E.A."/>
            <person name="Brenton Z.W."/>
            <person name="Flinn B.S."/>
            <person name="Jenkins J."/>
            <person name="Shu S."/>
            <person name="Flowers D."/>
            <person name="Luo F."/>
            <person name="Wang Y."/>
            <person name="Xia P."/>
            <person name="Barry K."/>
            <person name="Daum C."/>
            <person name="Lipzen A."/>
            <person name="Yoshinaga Y."/>
            <person name="Schmutz J."/>
            <person name="Saski C."/>
            <person name="Vermerris W."/>
            <person name="Kresovich S."/>
        </authorList>
    </citation>
    <scope>NUCLEOTIDE SEQUENCE</scope>
</reference>
<dbReference type="Gene3D" id="1.10.10.60">
    <property type="entry name" value="Homeodomain-like"/>
    <property type="match status" value="1"/>
</dbReference>
<feature type="domain" description="Homeobox" evidence="10">
    <location>
        <begin position="453"/>
        <end position="516"/>
    </location>
</feature>
<evidence type="ECO:0000256" key="1">
    <source>
        <dbReference type="ARBA" id="ARBA00004123"/>
    </source>
</evidence>
<keyword evidence="3" id="KW-0805">Transcription regulation</keyword>
<dbReference type="AlphaFoldDB" id="A0A921R4B8"/>
<keyword evidence="7 8" id="KW-0539">Nucleus</keyword>
<dbReference type="Pfam" id="PF05920">
    <property type="entry name" value="Homeobox_KN"/>
    <property type="match status" value="1"/>
</dbReference>
<dbReference type="PANTHER" id="PTHR11850">
    <property type="entry name" value="HOMEOBOX PROTEIN TRANSCRIPTION FACTORS"/>
    <property type="match status" value="1"/>
</dbReference>
<keyword evidence="5 8" id="KW-0371">Homeobox</keyword>
<proteinExistence type="inferred from homology"/>
<dbReference type="PROSITE" id="PS50071">
    <property type="entry name" value="HOMEOBOX_2"/>
    <property type="match status" value="1"/>
</dbReference>
<dbReference type="Proteomes" id="UP000807115">
    <property type="component" value="Chromosome 4"/>
</dbReference>
<name>A0A921R4B8_SORBI</name>
<dbReference type="InterPro" id="IPR050224">
    <property type="entry name" value="TALE_homeobox"/>
</dbReference>
<dbReference type="GO" id="GO:0003677">
    <property type="term" value="F:DNA binding"/>
    <property type="evidence" value="ECO:0007669"/>
    <property type="project" value="UniProtKB-UniRule"/>
</dbReference>
<evidence type="ECO:0000313" key="12">
    <source>
        <dbReference type="Proteomes" id="UP000807115"/>
    </source>
</evidence>
<accession>A0A921R4B8</accession>
<sequence length="564" mass="58817">MASDPSSFSPIGVVEAMGGGYFMAGGSSSYGGTGGGIMSAEVPHFHPGMLLDHGGGFGFGGLGDAAVCGAGAATATDLVGAHYAGNNIVLASFASQLFASTTAQPQDDRNGGRTPPEEMDDEVYGVPGSDSRVVAASLRCPSQSGPMAVWSSSKKPYGVWTGAGGPVAVPANDPYHLAGAEFHPDAGGSFHYYPLAVAACSGANASAAAASELSLTLCSNSISSSDSAALNAAEQCSSGASRSALTELPRARSGSRMAPHFAVVVARSRYAAVVQEVLNDVVGHMLDGVADVADDSCSGVDGGGSVGAPSAVSSNRFMVASSADAGARWGEAQRVRSKLLKTLQLMDQKYNQCLDEIQSTTAKFNTLMHSPSGAGNGGSICAPFAHRAVSAMYRGLRRRLAGEIMAAASRASCWGESSSSVTATAAGGDVERSWESAFIQKHWSAQQLRRAEKQCWRPQRGLPEKSVAVLKAWMFENFLHPYPKDHEKDVLAARSGLSRNQVSNWFINARVRLWKPMIEEMYQDLKGSSGAGGGGGQRPPAMELLQHQHMSKRRIICELEDGGQ</sequence>
<evidence type="ECO:0000256" key="6">
    <source>
        <dbReference type="ARBA" id="ARBA00023163"/>
    </source>
</evidence>
<dbReference type="InterPro" id="IPR001356">
    <property type="entry name" value="HD"/>
</dbReference>
<dbReference type="SUPFAM" id="SSF46689">
    <property type="entry name" value="Homeodomain-like"/>
    <property type="match status" value="1"/>
</dbReference>
<evidence type="ECO:0000259" key="10">
    <source>
        <dbReference type="PROSITE" id="PS50071"/>
    </source>
</evidence>
<evidence type="ECO:0000256" key="7">
    <source>
        <dbReference type="ARBA" id="ARBA00023242"/>
    </source>
</evidence>
<feature type="DNA-binding region" description="Homeobox" evidence="8">
    <location>
        <begin position="455"/>
        <end position="517"/>
    </location>
</feature>